<reference evidence="1 2" key="1">
    <citation type="submission" date="2015-09" db="EMBL/GenBank/DDBJ databases">
        <title>Draft genome sequence of Alicyclobacillus ferrooxydans DSM 22381.</title>
        <authorList>
            <person name="Hemp J."/>
        </authorList>
    </citation>
    <scope>NUCLEOTIDE SEQUENCE [LARGE SCALE GENOMIC DNA]</scope>
    <source>
        <strain evidence="1 2">TC-34</strain>
    </source>
</reference>
<sequence>MYKRRDITQTATSLWVVHLTATAIRFYLLTDTLGRILFVPYRLYKSLSRQSEAITHRNF</sequence>
<dbReference type="Proteomes" id="UP000050482">
    <property type="component" value="Unassembled WGS sequence"/>
</dbReference>
<keyword evidence="2" id="KW-1185">Reference proteome</keyword>
<proteinExistence type="predicted"/>
<gene>
    <name evidence="1" type="ORF">AN477_08460</name>
</gene>
<dbReference type="AlphaFoldDB" id="A0A0P9ELG2"/>
<evidence type="ECO:0000313" key="2">
    <source>
        <dbReference type="Proteomes" id="UP000050482"/>
    </source>
</evidence>
<name>A0A0P9ELG2_9BACL</name>
<comment type="caution">
    <text evidence="1">The sequence shown here is derived from an EMBL/GenBank/DDBJ whole genome shotgun (WGS) entry which is preliminary data.</text>
</comment>
<accession>A0A0P9ELG2</accession>
<evidence type="ECO:0000313" key="1">
    <source>
        <dbReference type="EMBL" id="KPV44100.1"/>
    </source>
</evidence>
<protein>
    <submittedName>
        <fullName evidence="1">Uncharacterized protein</fullName>
    </submittedName>
</protein>
<organism evidence="1 2">
    <name type="scientific">Alicyclobacillus ferrooxydans</name>
    <dbReference type="NCBI Taxonomy" id="471514"/>
    <lineage>
        <taxon>Bacteria</taxon>
        <taxon>Bacillati</taxon>
        <taxon>Bacillota</taxon>
        <taxon>Bacilli</taxon>
        <taxon>Bacillales</taxon>
        <taxon>Alicyclobacillaceae</taxon>
        <taxon>Alicyclobacillus</taxon>
    </lineage>
</organism>
<dbReference type="EMBL" id="LJCO01000040">
    <property type="protein sequence ID" value="KPV44100.1"/>
    <property type="molecule type" value="Genomic_DNA"/>
</dbReference>